<geneLocation type="plasmid" evidence="2 3">
    <name>pRahaq201</name>
</geneLocation>
<dbReference type="Proteomes" id="UP000009010">
    <property type="component" value="Plasmid pRahaq201"/>
</dbReference>
<organism evidence="2 3">
    <name type="scientific">Rahnella aquatilis (strain ATCC 33071 / DSM 4594 / JCM 1683 / NBRC 105701 / NCIMB 13365 / CIP 78.65)</name>
    <dbReference type="NCBI Taxonomy" id="745277"/>
    <lineage>
        <taxon>Bacteria</taxon>
        <taxon>Pseudomonadati</taxon>
        <taxon>Pseudomonadota</taxon>
        <taxon>Gammaproteobacteria</taxon>
        <taxon>Enterobacterales</taxon>
        <taxon>Yersiniaceae</taxon>
        <taxon>Rahnella</taxon>
    </lineage>
</organism>
<feature type="chain" id="PRO_5003562924" description="Lipoprotein" evidence="1">
    <location>
        <begin position="20"/>
        <end position="180"/>
    </location>
</feature>
<evidence type="ECO:0008006" key="4">
    <source>
        <dbReference type="Google" id="ProtNLM"/>
    </source>
</evidence>
<dbReference type="OrthoDB" id="6637432at2"/>
<name>H2J161_RAHAC</name>
<keyword evidence="3" id="KW-1185">Reference proteome</keyword>
<evidence type="ECO:0000313" key="2">
    <source>
        <dbReference type="EMBL" id="AEX54308.1"/>
    </source>
</evidence>
<dbReference type="AlphaFoldDB" id="H2J161"/>
<keyword evidence="1" id="KW-0732">Signal</keyword>
<dbReference type="HOGENOM" id="CLU_1495030_0_0_6"/>
<reference evidence="2 3" key="1">
    <citation type="journal article" date="2012" name="J. Bacteriol.">
        <title>Complete Genome Sequence of Rahnella aquatilis CIP 78.65.</title>
        <authorList>
            <person name="Martinez R.J."/>
            <person name="Bruce D."/>
            <person name="Detter C."/>
            <person name="Goodwin L.A."/>
            <person name="Han J."/>
            <person name="Han C.S."/>
            <person name="Held B."/>
            <person name="Land M.L."/>
            <person name="Mikhailova N."/>
            <person name="Nolan M."/>
            <person name="Pennacchio L."/>
            <person name="Pitluck S."/>
            <person name="Tapia R."/>
            <person name="Woyke T."/>
            <person name="Sobecky P.A."/>
        </authorList>
    </citation>
    <scope>NUCLEOTIDE SEQUENCE [LARGE SCALE GENOMIC DNA]</scope>
    <source>
        <strain evidence="3">ATCC 33071 / DSM 4594 / JCM 1683 / NBRC 105701 / NCIMB 13365 / CIP 78.65</strain>
        <plasmid evidence="2">pRahaq201</plasmid>
    </source>
</reference>
<feature type="signal peptide" evidence="1">
    <location>
        <begin position="1"/>
        <end position="19"/>
    </location>
</feature>
<sequence>MILRKLVLLIALISGNCLACDNGKISDYINNNQGFLVQALSSDRISSGSTIFFHYTSKNDEHPDIIASYASDRCVASQSITFDTYSYDGSVANIESVFWGRGKYKKNLFIIVSWNYNADGVSTVGKYYSVFAYDYEKTKITKNENLTIKFKEGHDGFVDGKVVKYRFKTASDVLSYLEKN</sequence>
<dbReference type="EMBL" id="CP003245">
    <property type="protein sequence ID" value="AEX54308.1"/>
    <property type="molecule type" value="Genomic_DNA"/>
</dbReference>
<evidence type="ECO:0000256" key="1">
    <source>
        <dbReference type="SAM" id="SignalP"/>
    </source>
</evidence>
<dbReference type="RefSeq" id="WP_014341599.1">
    <property type="nucleotide sequence ID" value="NC_016835.1"/>
</dbReference>
<dbReference type="KEGG" id="raq:Rahaq2_4577"/>
<reference evidence="3" key="2">
    <citation type="submission" date="2012-01" db="EMBL/GenBank/DDBJ databases">
        <title>Complete sequence of plasmid 1 of Rahnella aquatilis CIP 78.65.</title>
        <authorList>
            <person name="Lucas S."/>
            <person name="Han J."/>
            <person name="Lapidus A."/>
            <person name="Cheng J.-F."/>
            <person name="Goodwin L."/>
            <person name="Pitluck S."/>
            <person name="Peters L."/>
            <person name="Ovchinnikova G."/>
            <person name="Held B."/>
            <person name="Detter J.C."/>
            <person name="Han C."/>
            <person name="Tapia R."/>
            <person name="Land M."/>
            <person name="Hauser L."/>
            <person name="Kyrpides N."/>
            <person name="Ivanova N."/>
            <person name="Pagani I."/>
            <person name="Sobecky P."/>
            <person name="Martinez R."/>
            <person name="Woyke T."/>
        </authorList>
    </citation>
    <scope>NUCLEOTIDE SEQUENCE [LARGE SCALE GENOMIC DNA]</scope>
    <source>
        <strain evidence="3">ATCC 33071 / DSM 4594 / JCM 1683 / NBRC 105701 / NCIMB 13365 / CIP 78.65</strain>
        <plasmid evidence="3">pRahaq201</plasmid>
    </source>
</reference>
<protein>
    <recommendedName>
        <fullName evidence="4">Lipoprotein</fullName>
    </recommendedName>
</protein>
<evidence type="ECO:0000313" key="3">
    <source>
        <dbReference type="Proteomes" id="UP000009010"/>
    </source>
</evidence>
<keyword evidence="2" id="KW-0614">Plasmid</keyword>
<proteinExistence type="predicted"/>
<gene>
    <name evidence="2" type="ordered locus">Rahaq2_4577</name>
</gene>
<accession>H2J161</accession>